<comment type="similarity">
    <text evidence="2">Belongs to the DNA repair enzymes AP/ExoA family.</text>
</comment>
<dbReference type="PROSITE" id="PS51435">
    <property type="entry name" value="AP_NUCLEASE_F1_4"/>
    <property type="match status" value="1"/>
</dbReference>
<dbReference type="GO" id="GO:0003677">
    <property type="term" value="F:DNA binding"/>
    <property type="evidence" value="ECO:0007669"/>
    <property type="project" value="InterPro"/>
</dbReference>
<evidence type="ECO:0000256" key="4">
    <source>
        <dbReference type="ARBA" id="ARBA00022801"/>
    </source>
</evidence>
<feature type="binding site" evidence="7">
    <location>
        <position position="7"/>
    </location>
    <ligand>
        <name>Mg(2+)</name>
        <dbReference type="ChEBI" id="CHEBI:18420"/>
        <label>1</label>
    </ligand>
</feature>
<dbReference type="PANTHER" id="PTHR22748">
    <property type="entry name" value="AP ENDONUCLEASE"/>
    <property type="match status" value="1"/>
</dbReference>
<feature type="active site" description="Proton acceptor" evidence="6">
    <location>
        <position position="242"/>
    </location>
</feature>
<reference evidence="10 11" key="1">
    <citation type="submission" date="2015-04" db="EMBL/GenBank/DDBJ databases">
        <title>Microcin producing Clostridium sp. JC272T.</title>
        <authorList>
            <person name="Jyothsna T."/>
            <person name="Sasikala C."/>
            <person name="Ramana C."/>
        </authorList>
    </citation>
    <scope>NUCLEOTIDE SEQUENCE [LARGE SCALE GENOMIC DNA]</scope>
    <source>
        <strain evidence="10 11">JC272</strain>
    </source>
</reference>
<dbReference type="GO" id="GO:0008311">
    <property type="term" value="F:double-stranded DNA 3'-5' DNA exonuclease activity"/>
    <property type="evidence" value="ECO:0007669"/>
    <property type="project" value="TreeGrafter"/>
</dbReference>
<keyword evidence="7" id="KW-0464">Manganese</keyword>
<accession>A0A0M3DID1</accession>
<evidence type="ECO:0000313" key="10">
    <source>
        <dbReference type="EMBL" id="KKY02093.1"/>
    </source>
</evidence>
<dbReference type="PATRIC" id="fig|1629550.3.peg.483"/>
<proteinExistence type="inferred from homology"/>
<dbReference type="Pfam" id="PF03372">
    <property type="entry name" value="Exo_endo_phos"/>
    <property type="match status" value="1"/>
</dbReference>
<protein>
    <submittedName>
        <fullName evidence="10">Exodeoxyribonuclease III</fullName>
    </submittedName>
</protein>
<evidence type="ECO:0000256" key="6">
    <source>
        <dbReference type="PIRSR" id="PIRSR604808-1"/>
    </source>
</evidence>
<dbReference type="NCBIfam" id="TIGR00633">
    <property type="entry name" value="xth"/>
    <property type="match status" value="1"/>
</dbReference>
<name>A0A0M3DID1_9FIRM</name>
<dbReference type="GO" id="GO:0006284">
    <property type="term" value="P:base-excision repair"/>
    <property type="evidence" value="ECO:0007669"/>
    <property type="project" value="TreeGrafter"/>
</dbReference>
<organism evidence="10 11">
    <name type="scientific">Paraclostridium benzoelyticum</name>
    <dbReference type="NCBI Taxonomy" id="1629550"/>
    <lineage>
        <taxon>Bacteria</taxon>
        <taxon>Bacillati</taxon>
        <taxon>Bacillota</taxon>
        <taxon>Clostridia</taxon>
        <taxon>Peptostreptococcales</taxon>
        <taxon>Peptostreptococcaceae</taxon>
        <taxon>Paraclostridium</taxon>
    </lineage>
</organism>
<dbReference type="InterPro" id="IPR004808">
    <property type="entry name" value="AP_endonuc_1"/>
</dbReference>
<feature type="active site" evidence="6">
    <location>
        <position position="105"/>
    </location>
</feature>
<feature type="active site" description="Proton donor/acceptor" evidence="6">
    <location>
        <position position="144"/>
    </location>
</feature>
<dbReference type="RefSeq" id="WP_046822336.1">
    <property type="nucleotide sequence ID" value="NZ_JBCLWQ010000002.1"/>
</dbReference>
<dbReference type="GO" id="GO:0008081">
    <property type="term" value="F:phosphoric diester hydrolase activity"/>
    <property type="evidence" value="ECO:0007669"/>
    <property type="project" value="TreeGrafter"/>
</dbReference>
<dbReference type="Proteomes" id="UP000034407">
    <property type="component" value="Unassembled WGS sequence"/>
</dbReference>
<keyword evidence="4" id="KW-0378">Hydrolase</keyword>
<evidence type="ECO:0000256" key="3">
    <source>
        <dbReference type="ARBA" id="ARBA00022723"/>
    </source>
</evidence>
<feature type="binding site" evidence="7">
    <location>
        <position position="35"/>
    </location>
    <ligand>
        <name>Mg(2+)</name>
        <dbReference type="ChEBI" id="CHEBI:18420"/>
        <label>1</label>
    </ligand>
</feature>
<dbReference type="EMBL" id="LBBT01000116">
    <property type="protein sequence ID" value="KKY02093.1"/>
    <property type="molecule type" value="Genomic_DNA"/>
</dbReference>
<comment type="cofactor">
    <cofactor evidence="1">
        <name>Mn(2+)</name>
        <dbReference type="ChEBI" id="CHEBI:29035"/>
    </cofactor>
</comment>
<evidence type="ECO:0000256" key="2">
    <source>
        <dbReference type="ARBA" id="ARBA00007092"/>
    </source>
</evidence>
<evidence type="ECO:0000256" key="7">
    <source>
        <dbReference type="PIRSR" id="PIRSR604808-2"/>
    </source>
</evidence>
<evidence type="ECO:0000259" key="9">
    <source>
        <dbReference type="Pfam" id="PF03372"/>
    </source>
</evidence>
<comment type="cofactor">
    <cofactor evidence="7">
        <name>Mg(2+)</name>
        <dbReference type="ChEBI" id="CHEBI:18420"/>
    </cofactor>
    <cofactor evidence="7">
        <name>Mn(2+)</name>
        <dbReference type="ChEBI" id="CHEBI:29035"/>
    </cofactor>
    <text evidence="7">Probably binds two magnesium or manganese ions per subunit.</text>
</comment>
<dbReference type="OrthoDB" id="9803914at2"/>
<dbReference type="GO" id="GO:0003906">
    <property type="term" value="F:DNA-(apurinic or apyrimidinic site) endonuclease activity"/>
    <property type="evidence" value="ECO:0007669"/>
    <property type="project" value="TreeGrafter"/>
</dbReference>
<dbReference type="InterPro" id="IPR005135">
    <property type="entry name" value="Endo/exonuclease/phosphatase"/>
</dbReference>
<dbReference type="CDD" id="cd09087">
    <property type="entry name" value="Ape1-like_AP-endo"/>
    <property type="match status" value="1"/>
</dbReference>
<dbReference type="NCBIfam" id="TIGR00195">
    <property type="entry name" value="exoDNase_III"/>
    <property type="match status" value="1"/>
</dbReference>
<feature type="site" description="Transition state stabilizer" evidence="8">
    <location>
        <position position="146"/>
    </location>
</feature>
<evidence type="ECO:0000256" key="1">
    <source>
        <dbReference type="ARBA" id="ARBA00001936"/>
    </source>
</evidence>
<feature type="binding site" evidence="7">
    <location>
        <position position="241"/>
    </location>
    <ligand>
        <name>Mg(2+)</name>
        <dbReference type="ChEBI" id="CHEBI:18420"/>
        <label>1</label>
    </ligand>
</feature>
<dbReference type="AlphaFoldDB" id="A0A0M3DID1"/>
<keyword evidence="5 7" id="KW-0460">Magnesium</keyword>
<dbReference type="PROSITE" id="PS00726">
    <property type="entry name" value="AP_NUCLEASE_F1_1"/>
    <property type="match status" value="1"/>
</dbReference>
<evidence type="ECO:0000256" key="5">
    <source>
        <dbReference type="ARBA" id="ARBA00022842"/>
    </source>
</evidence>
<feature type="binding site" evidence="7">
    <location>
        <position position="242"/>
    </location>
    <ligand>
        <name>Mg(2+)</name>
        <dbReference type="ChEBI" id="CHEBI:18420"/>
        <label>1</label>
    </ligand>
</feature>
<sequence length="250" mass="29390">MKFISWNVNGLRACVTKGFMDFFKEIDADIFCLQETKLQEGQINLELEGYYDYWNYAQKKGYSGTAIFSKNEAIGVKYGIGIEEHDNEGRVITLEFEDFYFVTVYTPNSQQGLKRLDYRMKWEDDFRDYLNRLDEVKPVIMCGDLNVAHADIDLKNPKTNRKNAGFTDDERNKFTDFLNSGFIDTYRYFNPDKEGVYSWWSYRFNARNNNAGWRIDYFCVSDKLKERLVSADIHTEILGSDHCPVELVIK</sequence>
<dbReference type="Gene3D" id="3.60.10.10">
    <property type="entry name" value="Endonuclease/exonuclease/phosphatase"/>
    <property type="match status" value="1"/>
</dbReference>
<dbReference type="SUPFAM" id="SSF56219">
    <property type="entry name" value="DNase I-like"/>
    <property type="match status" value="1"/>
</dbReference>
<keyword evidence="11" id="KW-1185">Reference proteome</keyword>
<evidence type="ECO:0000313" key="11">
    <source>
        <dbReference type="Proteomes" id="UP000034407"/>
    </source>
</evidence>
<evidence type="ECO:0000256" key="8">
    <source>
        <dbReference type="PIRSR" id="PIRSR604808-3"/>
    </source>
</evidence>
<feature type="binding site" evidence="7">
    <location>
        <position position="146"/>
    </location>
    <ligand>
        <name>Mg(2+)</name>
        <dbReference type="ChEBI" id="CHEBI:18420"/>
        <label>1</label>
    </ligand>
</feature>
<dbReference type="InterPro" id="IPR036691">
    <property type="entry name" value="Endo/exonu/phosph_ase_sf"/>
</dbReference>
<keyword evidence="3 7" id="KW-0479">Metal-binding</keyword>
<comment type="caution">
    <text evidence="10">The sequence shown here is derived from an EMBL/GenBank/DDBJ whole genome shotgun (WGS) entry which is preliminary data.</text>
</comment>
<feature type="site" description="Important for catalytic activity" evidence="8">
    <location>
        <position position="216"/>
    </location>
</feature>
<dbReference type="InterPro" id="IPR020847">
    <property type="entry name" value="AP_endonuclease_F1_BS"/>
</dbReference>
<dbReference type="GO" id="GO:0046872">
    <property type="term" value="F:metal ion binding"/>
    <property type="evidence" value="ECO:0007669"/>
    <property type="project" value="UniProtKB-KW"/>
</dbReference>
<dbReference type="FunFam" id="3.60.10.10:FF:000034">
    <property type="entry name" value="Exodeoxyribonuclease III"/>
    <property type="match status" value="1"/>
</dbReference>
<gene>
    <name evidence="10" type="ORF">VN21_05030</name>
</gene>
<feature type="site" description="Interaction with DNA substrate" evidence="8">
    <location>
        <position position="242"/>
    </location>
</feature>
<dbReference type="PANTHER" id="PTHR22748:SF6">
    <property type="entry name" value="DNA-(APURINIC OR APYRIMIDINIC SITE) ENDONUCLEASE"/>
    <property type="match status" value="1"/>
</dbReference>
<feature type="domain" description="Endonuclease/exonuclease/phosphatase" evidence="9">
    <location>
        <begin position="4"/>
        <end position="242"/>
    </location>
</feature>
<feature type="binding site" evidence="7">
    <location>
        <position position="144"/>
    </location>
    <ligand>
        <name>Mg(2+)</name>
        <dbReference type="ChEBI" id="CHEBI:18420"/>
        <label>1</label>
    </ligand>
</feature>